<dbReference type="EMBL" id="PFKO01000306">
    <property type="protein sequence ID" value="PIY31725.1"/>
    <property type="molecule type" value="Genomic_DNA"/>
</dbReference>
<sequence>MFIRTSGRGFANASVSLSITNLAKAQKGLKRILTNSEAAVRMGERFGEIAKQKMLMIYDATKGREHQERQTGTLRKILAVGPVVRPTFRGAIIDLINFDWAANLGSSQGGVLHPGFNYFEAQEFGHRSFSDKQPFVKIYIGSRKNQSFTLESINKIDALNKMGKNRVQNVVWINVHHPAWGGRRFIQAGREAWKMYKNNKRFLKDFTKEFKEALRTG</sequence>
<gene>
    <name evidence="1" type="ORF">COZ07_08290</name>
</gene>
<comment type="caution">
    <text evidence="1">The sequence shown here is derived from an EMBL/GenBank/DDBJ whole genome shotgun (WGS) entry which is preliminary data.</text>
</comment>
<dbReference type="AlphaFoldDB" id="A0A2M7PMH6"/>
<protein>
    <submittedName>
        <fullName evidence="1">Uncharacterized protein</fullName>
    </submittedName>
</protein>
<evidence type="ECO:0000313" key="1">
    <source>
        <dbReference type="EMBL" id="PIY31725.1"/>
    </source>
</evidence>
<proteinExistence type="predicted"/>
<name>A0A2M7PMH6_9BACT</name>
<dbReference type="RefSeq" id="WP_406608141.1">
    <property type="nucleotide sequence ID" value="NZ_PFKO01000306.1"/>
</dbReference>
<organism evidence="1 2">
    <name type="scientific">Candidatus Infernicultor aquiphilus</name>
    <dbReference type="NCBI Taxonomy" id="1805029"/>
    <lineage>
        <taxon>Bacteria</taxon>
        <taxon>Pseudomonadati</taxon>
        <taxon>Atribacterota</taxon>
        <taxon>Candidatus Phoenicimicrobiia</taxon>
        <taxon>Candidatus Pheonicimicrobiales</taxon>
        <taxon>Candidatus Phoenicimicrobiaceae</taxon>
        <taxon>Candidatus Infernicultor</taxon>
    </lineage>
</organism>
<reference evidence="1 2" key="1">
    <citation type="submission" date="2017-09" db="EMBL/GenBank/DDBJ databases">
        <title>Depth-based differentiation of microbial function through sediment-hosted aquifers and enrichment of novel symbionts in the deep terrestrial subsurface.</title>
        <authorList>
            <person name="Probst A.J."/>
            <person name="Ladd B."/>
            <person name="Jarett J.K."/>
            <person name="Geller-Mcgrath D.E."/>
            <person name="Sieber C.M."/>
            <person name="Emerson J.B."/>
            <person name="Anantharaman K."/>
            <person name="Thomas B.C."/>
            <person name="Malmstrom R."/>
            <person name="Stieglmeier M."/>
            <person name="Klingl A."/>
            <person name="Woyke T."/>
            <person name="Ryan C.M."/>
            <person name="Banfield J.F."/>
        </authorList>
    </citation>
    <scope>NUCLEOTIDE SEQUENCE [LARGE SCALE GENOMIC DNA]</scope>
    <source>
        <strain evidence="1">CG_4_10_14_3_um_filter_34_13</strain>
    </source>
</reference>
<accession>A0A2M7PMH6</accession>
<dbReference type="Proteomes" id="UP000230646">
    <property type="component" value="Unassembled WGS sequence"/>
</dbReference>
<evidence type="ECO:0000313" key="2">
    <source>
        <dbReference type="Proteomes" id="UP000230646"/>
    </source>
</evidence>